<dbReference type="Pfam" id="PF18897">
    <property type="entry name" value="Gp3-like"/>
    <property type="match status" value="1"/>
</dbReference>
<keyword evidence="2" id="KW-1185">Reference proteome</keyword>
<reference evidence="1 2" key="1">
    <citation type="submission" date="2018-01" db="EMBL/GenBank/DDBJ databases">
        <title>Draft genome sequence of Sphaerisporangium sp. 7K107.</title>
        <authorList>
            <person name="Sahin N."/>
            <person name="Saygin H."/>
            <person name="Ay H."/>
        </authorList>
    </citation>
    <scope>NUCLEOTIDE SEQUENCE [LARGE SCALE GENOMIC DNA]</scope>
    <source>
        <strain evidence="1 2">7K107</strain>
    </source>
</reference>
<protein>
    <submittedName>
        <fullName evidence="1">Uncharacterized protein</fullName>
    </submittedName>
</protein>
<proteinExistence type="predicted"/>
<dbReference type="AlphaFoldDB" id="A0A2W2GLS5"/>
<gene>
    <name evidence="1" type="ORF">C1I98_24690</name>
</gene>
<evidence type="ECO:0000313" key="1">
    <source>
        <dbReference type="EMBL" id="PZG38108.1"/>
    </source>
</evidence>
<dbReference type="InterPro" id="IPR043991">
    <property type="entry name" value="Gp3-like"/>
</dbReference>
<organism evidence="1 2">
    <name type="scientific">Spongiactinospora gelatinilytica</name>
    <dbReference type="NCBI Taxonomy" id="2666298"/>
    <lineage>
        <taxon>Bacteria</taxon>
        <taxon>Bacillati</taxon>
        <taxon>Actinomycetota</taxon>
        <taxon>Actinomycetes</taxon>
        <taxon>Streptosporangiales</taxon>
        <taxon>Streptosporangiaceae</taxon>
        <taxon>Spongiactinospora</taxon>
    </lineage>
</organism>
<name>A0A2W2GLS5_9ACTN</name>
<accession>A0A2W2GLS5</accession>
<dbReference type="EMBL" id="POUA01000221">
    <property type="protein sequence ID" value="PZG38108.1"/>
    <property type="molecule type" value="Genomic_DNA"/>
</dbReference>
<comment type="caution">
    <text evidence="1">The sequence shown here is derived from an EMBL/GenBank/DDBJ whole genome shotgun (WGS) entry which is preliminary data.</text>
</comment>
<sequence>MPIRPSMIQRRLAEAGRIRLGHRVPTKNNKLRPEKLATFRFTSPDQQRIEEIAALYGGTAQPWEAQWEVITEADRIPINVPPNASREWMELWSGGGAVRRCDGDTEIKSGKPCLCRASGQMACKPHTRVSLLLPQVTGLGTWRIEPKSWDAAAELPDMVEFLSQVGRYVDADLVLSPRIKVKDGKTFNWWVPLLDPTNYTSGQLVEAARTGELATGRSGAGPALAGAARTAISAPGVALAADDLMMAARLAESTGELRTIWEHVKSEGVRLTREQRAEFDQLVIAAKQAAQSPQDAGTTRPEPADEVEIVDAEPVDEDDLGVLWMQIVAAWPGTTSELEVAFEGAMGALPGDAGPDEHRGFLDALKSGRIKPLKGAA</sequence>
<evidence type="ECO:0000313" key="2">
    <source>
        <dbReference type="Proteomes" id="UP000248544"/>
    </source>
</evidence>
<dbReference type="Proteomes" id="UP000248544">
    <property type="component" value="Unassembled WGS sequence"/>
</dbReference>
<dbReference type="RefSeq" id="WP_111169818.1">
    <property type="nucleotide sequence ID" value="NZ_POUA01000221.1"/>
</dbReference>